<protein>
    <submittedName>
        <fullName evidence="2">Uncharacterized protein</fullName>
    </submittedName>
</protein>
<keyword evidence="1" id="KW-0812">Transmembrane</keyword>
<reference evidence="4 5" key="1">
    <citation type="submission" date="2018-08" db="EMBL/GenBank/DDBJ databases">
        <title>A genome reference for cultivated species of the human gut microbiota.</title>
        <authorList>
            <person name="Zou Y."/>
            <person name="Xue W."/>
            <person name="Luo G."/>
        </authorList>
    </citation>
    <scope>NUCLEOTIDE SEQUENCE [LARGE SCALE GENOMIC DNA]</scope>
    <source>
        <strain evidence="2 4">AF19-16AC</strain>
        <strain evidence="3 5">AM32-6</strain>
    </source>
</reference>
<evidence type="ECO:0000313" key="3">
    <source>
        <dbReference type="EMBL" id="RHD00879.1"/>
    </source>
</evidence>
<evidence type="ECO:0000256" key="1">
    <source>
        <dbReference type="SAM" id="Phobius"/>
    </source>
</evidence>
<organism evidence="2 4">
    <name type="scientific">Mediterraneibacter gnavus</name>
    <name type="common">Ruminococcus gnavus</name>
    <dbReference type="NCBI Taxonomy" id="33038"/>
    <lineage>
        <taxon>Bacteria</taxon>
        <taxon>Bacillati</taxon>
        <taxon>Bacillota</taxon>
        <taxon>Clostridia</taxon>
        <taxon>Lachnospirales</taxon>
        <taxon>Lachnospiraceae</taxon>
        <taxon>Mediterraneibacter</taxon>
    </lineage>
</organism>
<dbReference type="EMBL" id="QSIR01000039">
    <property type="protein sequence ID" value="RHD00879.1"/>
    <property type="molecule type" value="Genomic_DNA"/>
</dbReference>
<dbReference type="Proteomes" id="UP000284472">
    <property type="component" value="Unassembled WGS sequence"/>
</dbReference>
<evidence type="ECO:0000313" key="4">
    <source>
        <dbReference type="Proteomes" id="UP000283834"/>
    </source>
</evidence>
<evidence type="ECO:0000313" key="2">
    <source>
        <dbReference type="EMBL" id="RGT41693.1"/>
    </source>
</evidence>
<keyword evidence="1" id="KW-1133">Transmembrane helix</keyword>
<evidence type="ECO:0000313" key="5">
    <source>
        <dbReference type="Proteomes" id="UP000284472"/>
    </source>
</evidence>
<proteinExistence type="predicted"/>
<accession>A0A412NN49</accession>
<sequence>MFYDIMQITIISIAALIAIIYLSICQKQHAELYNKVFEARFTHDISAESVEKYRRNYVLTEIM</sequence>
<comment type="caution">
    <text evidence="2">The sequence shown here is derived from an EMBL/GenBank/DDBJ whole genome shotgun (WGS) entry which is preliminary data.</text>
</comment>
<name>A0A412NN49_MEDGN</name>
<keyword evidence="1" id="KW-0472">Membrane</keyword>
<feature type="transmembrane region" description="Helical" evidence="1">
    <location>
        <begin position="6"/>
        <end position="25"/>
    </location>
</feature>
<gene>
    <name evidence="3" type="ORF">DW812_16565</name>
    <name evidence="2" type="ORF">DWX36_00185</name>
</gene>
<dbReference type="AlphaFoldDB" id="A0A412NN49"/>
<dbReference type="Proteomes" id="UP000283834">
    <property type="component" value="Unassembled WGS sequence"/>
</dbReference>
<dbReference type="EMBL" id="QRWQ01000001">
    <property type="protein sequence ID" value="RGT41693.1"/>
    <property type="molecule type" value="Genomic_DNA"/>
</dbReference>